<dbReference type="PANTHER" id="PTHR34216">
    <property type="match status" value="1"/>
</dbReference>
<protein>
    <submittedName>
        <fullName evidence="5">Polysaccharide deacetylase family protein</fullName>
    </submittedName>
</protein>
<feature type="chain" id="PRO_5045728307" evidence="3">
    <location>
        <begin position="23"/>
        <end position="322"/>
    </location>
</feature>
<reference evidence="5 6" key="1">
    <citation type="journal article" date="2023" name="Genome Announc.">
        <title>Pan-Genome Analyses of the Genus Cohnella and Proposal of the Novel Species Cohnella silvisoli sp. nov., Isolated from Forest Soil.</title>
        <authorList>
            <person name="Wang C."/>
            <person name="Mao L."/>
            <person name="Bao G."/>
            <person name="Zhu H."/>
        </authorList>
    </citation>
    <scope>NUCLEOTIDE SEQUENCE [LARGE SCALE GENOMIC DNA]</scope>
    <source>
        <strain evidence="5 6">NL03-T5-1</strain>
    </source>
</reference>
<feature type="domain" description="NodB homology" evidence="4">
    <location>
        <begin position="124"/>
        <end position="322"/>
    </location>
</feature>
<sequence>MTEKLRLFLFAALFFAAVCASASCGYIDSEHSANPETSFPQQHQLNNKDSRHNAIRFSTTPVYYHDKVIVLMYHNVEVRSNHERILTVKLLDEHLSFMKKNGFRIISIDQYMDFLLYEKPVPDNAVLLTFDDGYETFYTNVYPLLRKHGVTATDFIVVSSIDDPNYFGRAKLSWNQMREMKKAGMSFYNHSYASHAYASVDREGKRRQRPLLSHRIFLKQLNRMETKLEYEKRIYNDLSKAEIRLKEELGNSRSALAFPYGAYSPTTLKIARKAGIQVTFTVHQGINTRFMRNGFRINAGNRNQKTEDLIQMLKNEGKRIRR</sequence>
<dbReference type="InterPro" id="IPR002509">
    <property type="entry name" value="NODB_dom"/>
</dbReference>
<dbReference type="SUPFAM" id="SSF88713">
    <property type="entry name" value="Glycoside hydrolase/deacetylase"/>
    <property type="match status" value="1"/>
</dbReference>
<name>A0ABV1L1V5_9BACL</name>
<proteinExistence type="predicted"/>
<dbReference type="Gene3D" id="3.20.20.370">
    <property type="entry name" value="Glycoside hydrolase/deacetylase"/>
    <property type="match status" value="1"/>
</dbReference>
<gene>
    <name evidence="5" type="ORF">QJS35_26720</name>
</gene>
<accession>A0ABV1L1V5</accession>
<comment type="caution">
    <text evidence="5">The sequence shown here is derived from an EMBL/GenBank/DDBJ whole genome shotgun (WGS) entry which is preliminary data.</text>
</comment>
<feature type="signal peptide" evidence="3">
    <location>
        <begin position="1"/>
        <end position="22"/>
    </location>
</feature>
<dbReference type="CDD" id="cd10918">
    <property type="entry name" value="CE4_NodB_like_5s_6s"/>
    <property type="match status" value="1"/>
</dbReference>
<dbReference type="InterPro" id="IPR011330">
    <property type="entry name" value="Glyco_hydro/deAcase_b/a-brl"/>
</dbReference>
<dbReference type="EMBL" id="JASKHM010000018">
    <property type="protein sequence ID" value="MEQ4485978.1"/>
    <property type="molecule type" value="Genomic_DNA"/>
</dbReference>
<dbReference type="PROSITE" id="PS51677">
    <property type="entry name" value="NODB"/>
    <property type="match status" value="1"/>
</dbReference>
<organism evidence="5 6">
    <name type="scientific">Cohnella silvisoli</name>
    <dbReference type="NCBI Taxonomy" id="2873699"/>
    <lineage>
        <taxon>Bacteria</taxon>
        <taxon>Bacillati</taxon>
        <taxon>Bacillota</taxon>
        <taxon>Bacilli</taxon>
        <taxon>Bacillales</taxon>
        <taxon>Paenibacillaceae</taxon>
        <taxon>Cohnella</taxon>
    </lineage>
</organism>
<keyword evidence="2 3" id="KW-0732">Signal</keyword>
<evidence type="ECO:0000256" key="2">
    <source>
        <dbReference type="ARBA" id="ARBA00022729"/>
    </source>
</evidence>
<dbReference type="RefSeq" id="WP_232189036.1">
    <property type="nucleotide sequence ID" value="NZ_JAIOAP010000017.1"/>
</dbReference>
<evidence type="ECO:0000256" key="3">
    <source>
        <dbReference type="SAM" id="SignalP"/>
    </source>
</evidence>
<dbReference type="PROSITE" id="PS51257">
    <property type="entry name" value="PROKAR_LIPOPROTEIN"/>
    <property type="match status" value="1"/>
</dbReference>
<evidence type="ECO:0000313" key="5">
    <source>
        <dbReference type="EMBL" id="MEQ4485978.1"/>
    </source>
</evidence>
<comment type="subcellular location">
    <subcellularLocation>
        <location evidence="1">Secreted</location>
    </subcellularLocation>
</comment>
<evidence type="ECO:0000313" key="6">
    <source>
        <dbReference type="Proteomes" id="UP001493487"/>
    </source>
</evidence>
<dbReference type="InterPro" id="IPR051398">
    <property type="entry name" value="Polysacch_Deacetylase"/>
</dbReference>
<dbReference type="Proteomes" id="UP001493487">
    <property type="component" value="Unassembled WGS sequence"/>
</dbReference>
<keyword evidence="6" id="KW-1185">Reference proteome</keyword>
<dbReference type="Pfam" id="PF01522">
    <property type="entry name" value="Polysacc_deac_1"/>
    <property type="match status" value="1"/>
</dbReference>
<evidence type="ECO:0000256" key="1">
    <source>
        <dbReference type="ARBA" id="ARBA00004613"/>
    </source>
</evidence>
<evidence type="ECO:0000259" key="4">
    <source>
        <dbReference type="PROSITE" id="PS51677"/>
    </source>
</evidence>
<dbReference type="PANTHER" id="PTHR34216:SF3">
    <property type="entry name" value="POLY-BETA-1,6-N-ACETYL-D-GLUCOSAMINE N-DEACETYLASE"/>
    <property type="match status" value="1"/>
</dbReference>